<gene>
    <name evidence="4" type="ORF">F9817_21515</name>
</gene>
<dbReference type="Gene3D" id="3.90.79.10">
    <property type="entry name" value="Nucleoside Triphosphate Pyrophosphohydrolase"/>
    <property type="match status" value="1"/>
</dbReference>
<dbReference type="PANTHER" id="PTHR43046">
    <property type="entry name" value="GDP-MANNOSE MANNOSYL HYDROLASE"/>
    <property type="match status" value="1"/>
</dbReference>
<comment type="cofactor">
    <cofactor evidence="1">
        <name>Mg(2+)</name>
        <dbReference type="ChEBI" id="CHEBI:18420"/>
    </cofactor>
</comment>
<accession>A0A7X4RWC5</accession>
<protein>
    <submittedName>
        <fullName evidence="4">NUDIX domain-containing protein</fullName>
    </submittedName>
</protein>
<evidence type="ECO:0000256" key="2">
    <source>
        <dbReference type="ARBA" id="ARBA00022801"/>
    </source>
</evidence>
<dbReference type="InterPro" id="IPR020476">
    <property type="entry name" value="Nudix_hydrolase"/>
</dbReference>
<dbReference type="PRINTS" id="PR00502">
    <property type="entry name" value="NUDIXFAMILY"/>
</dbReference>
<dbReference type="InterPro" id="IPR000086">
    <property type="entry name" value="NUDIX_hydrolase_dom"/>
</dbReference>
<feature type="domain" description="Nudix hydrolase" evidence="3">
    <location>
        <begin position="1"/>
        <end position="126"/>
    </location>
</feature>
<keyword evidence="2" id="KW-0378">Hydrolase</keyword>
<reference evidence="4 5" key="1">
    <citation type="submission" date="2019-10" db="EMBL/GenBank/DDBJ databases">
        <title>Vibrio sp. nov. isolated from a shrimp pond.</title>
        <authorList>
            <person name="Gomez-Gil B."/>
            <person name="Enciso-Ibarra J."/>
            <person name="Enciso-Ibarra K."/>
            <person name="Bolan-Mejia C."/>
        </authorList>
    </citation>
    <scope>NUCLEOTIDE SEQUENCE [LARGE SCALE GENOMIC DNA]</scope>
    <source>
        <strain evidence="4 5">CAIM 722</strain>
    </source>
</reference>
<evidence type="ECO:0000313" key="4">
    <source>
        <dbReference type="EMBL" id="MZI95766.1"/>
    </source>
</evidence>
<organism evidence="4 5">
    <name type="scientific">Vibrio eleionomae</name>
    <dbReference type="NCBI Taxonomy" id="2653505"/>
    <lineage>
        <taxon>Bacteria</taxon>
        <taxon>Pseudomonadati</taxon>
        <taxon>Pseudomonadota</taxon>
        <taxon>Gammaproteobacteria</taxon>
        <taxon>Vibrionales</taxon>
        <taxon>Vibrionaceae</taxon>
        <taxon>Vibrio</taxon>
    </lineage>
</organism>
<sequence>MSQDVVQVIFISESKLLLGFRQNTEVLANYWGLPSGRIERGETPLQAAYREMDEEVSVRVDDLQLLIQMPDPKYPTTHYFYLCHSWSGELKNAEPHLCREIRWFEIDDLPTDCTPITYSILPLLKRYLKGLE</sequence>
<dbReference type="InterPro" id="IPR015797">
    <property type="entry name" value="NUDIX_hydrolase-like_dom_sf"/>
</dbReference>
<comment type="caution">
    <text evidence="4">The sequence shown here is derived from an EMBL/GenBank/DDBJ whole genome shotgun (WGS) entry which is preliminary data.</text>
</comment>
<proteinExistence type="predicted"/>
<dbReference type="EMBL" id="WEKT01000070">
    <property type="protein sequence ID" value="MZI95766.1"/>
    <property type="molecule type" value="Genomic_DNA"/>
</dbReference>
<dbReference type="PANTHER" id="PTHR43046:SF16">
    <property type="entry name" value="ADP-RIBOSE PYROPHOSPHATASE YJHB-RELATED"/>
    <property type="match status" value="1"/>
</dbReference>
<dbReference type="GO" id="GO:0016787">
    <property type="term" value="F:hydrolase activity"/>
    <property type="evidence" value="ECO:0007669"/>
    <property type="project" value="UniProtKB-KW"/>
</dbReference>
<dbReference type="PROSITE" id="PS51462">
    <property type="entry name" value="NUDIX"/>
    <property type="match status" value="1"/>
</dbReference>
<dbReference type="AlphaFoldDB" id="A0A7X4RWC5"/>
<evidence type="ECO:0000259" key="3">
    <source>
        <dbReference type="PROSITE" id="PS51462"/>
    </source>
</evidence>
<evidence type="ECO:0000256" key="1">
    <source>
        <dbReference type="ARBA" id="ARBA00001946"/>
    </source>
</evidence>
<keyword evidence="5" id="KW-1185">Reference proteome</keyword>
<dbReference type="RefSeq" id="WP_161158262.1">
    <property type="nucleotide sequence ID" value="NZ_WEKT01000070.1"/>
</dbReference>
<dbReference type="Pfam" id="PF00293">
    <property type="entry name" value="NUDIX"/>
    <property type="match status" value="1"/>
</dbReference>
<dbReference type="Proteomes" id="UP000462621">
    <property type="component" value="Unassembled WGS sequence"/>
</dbReference>
<name>A0A7X4RWC5_9VIBR</name>
<evidence type="ECO:0000313" key="5">
    <source>
        <dbReference type="Proteomes" id="UP000462621"/>
    </source>
</evidence>
<dbReference type="SUPFAM" id="SSF55811">
    <property type="entry name" value="Nudix"/>
    <property type="match status" value="1"/>
</dbReference>